<gene>
    <name evidence="2" type="ORF">CKM354_000914100</name>
</gene>
<dbReference type="OrthoDB" id="3650563at2759"/>
<dbReference type="EMBL" id="BOLY01000006">
    <property type="protein sequence ID" value="GIZ45998.1"/>
    <property type="molecule type" value="Genomic_DNA"/>
</dbReference>
<dbReference type="PANTHER" id="PTHR24148:SF64">
    <property type="entry name" value="HETEROKARYON INCOMPATIBILITY DOMAIN-CONTAINING PROTEIN"/>
    <property type="match status" value="1"/>
</dbReference>
<proteinExistence type="predicted"/>
<dbReference type="Pfam" id="PF06985">
    <property type="entry name" value="HET"/>
    <property type="match status" value="1"/>
</dbReference>
<evidence type="ECO:0000259" key="1">
    <source>
        <dbReference type="Pfam" id="PF06985"/>
    </source>
</evidence>
<dbReference type="RefSeq" id="XP_044660485.1">
    <property type="nucleotide sequence ID" value="XM_044804550.1"/>
</dbReference>
<evidence type="ECO:0000313" key="3">
    <source>
        <dbReference type="Proteomes" id="UP000825890"/>
    </source>
</evidence>
<comment type="caution">
    <text evidence="2">The sequence shown here is derived from an EMBL/GenBank/DDBJ whole genome shotgun (WGS) entry which is preliminary data.</text>
</comment>
<accession>A0A9P3CNH4</accession>
<name>A0A9P3CNH4_9PEZI</name>
<organism evidence="2 3">
    <name type="scientific">Cercospora kikuchii</name>
    <dbReference type="NCBI Taxonomy" id="84275"/>
    <lineage>
        <taxon>Eukaryota</taxon>
        <taxon>Fungi</taxon>
        <taxon>Dikarya</taxon>
        <taxon>Ascomycota</taxon>
        <taxon>Pezizomycotina</taxon>
        <taxon>Dothideomycetes</taxon>
        <taxon>Dothideomycetidae</taxon>
        <taxon>Mycosphaerellales</taxon>
        <taxon>Mycosphaerellaceae</taxon>
        <taxon>Cercospora</taxon>
    </lineage>
</organism>
<reference evidence="2 3" key="1">
    <citation type="submission" date="2021-01" db="EMBL/GenBank/DDBJ databases">
        <title>Cercospora kikuchii MAFF 305040 whole genome shotgun sequence.</title>
        <authorList>
            <person name="Kashiwa T."/>
            <person name="Suzuki T."/>
        </authorList>
    </citation>
    <scope>NUCLEOTIDE SEQUENCE [LARGE SCALE GENOMIC DNA]</scope>
    <source>
        <strain evidence="2 3">MAFF 305040</strain>
    </source>
</reference>
<dbReference type="AlphaFoldDB" id="A0A9P3CNH4"/>
<dbReference type="Proteomes" id="UP000825890">
    <property type="component" value="Unassembled WGS sequence"/>
</dbReference>
<evidence type="ECO:0000313" key="2">
    <source>
        <dbReference type="EMBL" id="GIZ45998.1"/>
    </source>
</evidence>
<dbReference type="PANTHER" id="PTHR24148">
    <property type="entry name" value="ANKYRIN REPEAT DOMAIN-CONTAINING PROTEIN 39 HOMOLOG-RELATED"/>
    <property type="match status" value="1"/>
</dbReference>
<keyword evidence="3" id="KW-1185">Reference proteome</keyword>
<dbReference type="InterPro" id="IPR052895">
    <property type="entry name" value="HetReg/Transcr_Mod"/>
</dbReference>
<sequence>MDGAVPLLEAQATAIAYTHDVLPGPRCIRVLVLQPAGNLEDPLVGSFETVWLGDPLPSEPESSYGPVRVRSEAIHEKDLIMSKRQNLEVERNRAHYKDVISSRSLYYDAVSYTWATENGDASLSHFMLLNGLRLNITKNLAEGLRRLRSRIESKQLWIDAVCINQCDLTERSSQVAIMFDIYRLARNLIVWLGEGTFPEEDRIVWQLTKCISDADRPMPHDYIVLNWSKSMIQEAIDAFLNTEMCKTHPFRVIESCCGIEEEQHTCHMSSAEPATNGPCPGQWLAAECPKRLRLVVGLEALLSLLERRYWTRRWVLQENFARLSFSGTVRFHWGRYSADARLFRGALRMARPLLWRASGISYSASVAYDQSIQFVLRIVEPASHSDKRDLLERIIQFRHLNCAEPRDRLYSLLPLVPGHRLQADYTATFETVCSRFAKSMMEAGDMRVLYHAGDANDYSSITLPSWAPDLRGYYAQKTPVATLGMTDTRHCVSVDKSSLVMMVYWIGDIVDGSSHYDSDQGSWVHWYGDIRRYGDTLDVRLIFETRSEPVPGEHDILCMLDIRPLYTNMKFLWLRAVDSTRSTYRLIVSGEHKTMQLYSMTGFEKLLKSDFESLRRSKISVTII</sequence>
<protein>
    <recommendedName>
        <fullName evidence="1">Heterokaryon incompatibility domain-containing protein</fullName>
    </recommendedName>
</protein>
<feature type="domain" description="Heterokaryon incompatibility" evidence="1">
    <location>
        <begin position="107"/>
        <end position="199"/>
    </location>
</feature>
<dbReference type="GeneID" id="68294716"/>
<dbReference type="InterPro" id="IPR010730">
    <property type="entry name" value="HET"/>
</dbReference>